<dbReference type="SUPFAM" id="SSF52402">
    <property type="entry name" value="Adenine nucleotide alpha hydrolases-like"/>
    <property type="match status" value="1"/>
</dbReference>
<reference evidence="1" key="1">
    <citation type="journal article" date="2015" name="Nature">
        <title>Complex archaea that bridge the gap between prokaryotes and eukaryotes.</title>
        <authorList>
            <person name="Spang A."/>
            <person name="Saw J.H."/>
            <person name="Jorgensen S.L."/>
            <person name="Zaremba-Niedzwiedzka K."/>
            <person name="Martijn J."/>
            <person name="Lind A.E."/>
            <person name="van Eijk R."/>
            <person name="Schleper C."/>
            <person name="Guy L."/>
            <person name="Ettema T.J."/>
        </authorList>
    </citation>
    <scope>NUCLEOTIDE SEQUENCE</scope>
</reference>
<comment type="caution">
    <text evidence="1">The sequence shown here is derived from an EMBL/GenBank/DDBJ whole genome shotgun (WGS) entry which is preliminary data.</text>
</comment>
<protein>
    <submittedName>
        <fullName evidence="1">Uncharacterized protein</fullName>
    </submittedName>
</protein>
<organism evidence="1">
    <name type="scientific">marine sediment metagenome</name>
    <dbReference type="NCBI Taxonomy" id="412755"/>
    <lineage>
        <taxon>unclassified sequences</taxon>
        <taxon>metagenomes</taxon>
        <taxon>ecological metagenomes</taxon>
    </lineage>
</organism>
<accession>A0A0F9E1I2</accession>
<dbReference type="InterPro" id="IPR029055">
    <property type="entry name" value="Ntn_hydrolases_N"/>
</dbReference>
<sequence>MGGFLILRKDHGEPVLVETSASALRVFEKKGLKKSRHVQRPDFDLHLYQKLINPDEHFVEFDDGGFVASTGALVYRQKSGTDALVNVYEDFKEGSDVDKELLGNYCVILYHQRTLTLFNDRTGYFRVYHDLDYRVISSSFLAVSHALPVLTVSPHELYEYIFYGFFLKTKTLFEQVRTLDHDYIWRVTPDRDQKQRAVHFEDFPAGANFESMLEMVRENLLEYFRTLGKAFGGSFTCALSGGYDSRLMVALLRRLKFDTHIYVYGSEQSDDVRVAKEVAKGERFSLDHVDKKARPPIPMEKWLDHLEKDFYFFDGVKPVGIFDNGSDMDTRLVRARRGRLQLNGAGGEIYREIWNLPNHDVSVQGWVRNMYDFGEYGACTDIFSKAEFFEKLAAKVRDILKISRNRISRREVEMLFP</sequence>
<dbReference type="Gene3D" id="3.40.50.620">
    <property type="entry name" value="HUPs"/>
    <property type="match status" value="1"/>
</dbReference>
<name>A0A0F9E1I2_9ZZZZ</name>
<dbReference type="InterPro" id="IPR014729">
    <property type="entry name" value="Rossmann-like_a/b/a_fold"/>
</dbReference>
<feature type="non-terminal residue" evidence="1">
    <location>
        <position position="417"/>
    </location>
</feature>
<dbReference type="AlphaFoldDB" id="A0A0F9E1I2"/>
<dbReference type="EMBL" id="LAZR01039047">
    <property type="protein sequence ID" value="KKL17973.1"/>
    <property type="molecule type" value="Genomic_DNA"/>
</dbReference>
<dbReference type="SUPFAM" id="SSF56235">
    <property type="entry name" value="N-terminal nucleophile aminohydrolases (Ntn hydrolases)"/>
    <property type="match status" value="1"/>
</dbReference>
<evidence type="ECO:0000313" key="1">
    <source>
        <dbReference type="EMBL" id="KKL17973.1"/>
    </source>
</evidence>
<gene>
    <name evidence="1" type="ORF">LCGC14_2480170</name>
</gene>
<dbReference type="PANTHER" id="PTHR43284">
    <property type="entry name" value="ASPARAGINE SYNTHETASE (GLUTAMINE-HYDROLYZING)"/>
    <property type="match status" value="1"/>
</dbReference>
<dbReference type="InterPro" id="IPR051786">
    <property type="entry name" value="ASN_synthetase/amidase"/>
</dbReference>
<dbReference type="PANTHER" id="PTHR43284:SF1">
    <property type="entry name" value="ASPARAGINE SYNTHETASE"/>
    <property type="match status" value="1"/>
</dbReference>
<proteinExistence type="predicted"/>